<reference evidence="4" key="1">
    <citation type="journal article" date="2019" name="Int. J. Syst. Evol. Microbiol.">
        <title>The Global Catalogue of Microorganisms (GCM) 10K type strain sequencing project: providing services to taxonomists for standard genome sequencing and annotation.</title>
        <authorList>
            <consortium name="The Broad Institute Genomics Platform"/>
            <consortium name="The Broad Institute Genome Sequencing Center for Infectious Disease"/>
            <person name="Wu L."/>
            <person name="Ma J."/>
        </authorList>
    </citation>
    <scope>NUCLEOTIDE SEQUENCE [LARGE SCALE GENOMIC DNA]</scope>
    <source>
        <strain evidence="4">CGMCC 4.1467</strain>
    </source>
</reference>
<dbReference type="EMBL" id="JBHTBS010000014">
    <property type="protein sequence ID" value="MFC7339226.1"/>
    <property type="molecule type" value="Genomic_DNA"/>
</dbReference>
<gene>
    <name evidence="3" type="ORF">ACFQY0_18680</name>
</gene>
<evidence type="ECO:0000313" key="4">
    <source>
        <dbReference type="Proteomes" id="UP001596472"/>
    </source>
</evidence>
<dbReference type="SUPFAM" id="SSF48452">
    <property type="entry name" value="TPR-like"/>
    <property type="match status" value="3"/>
</dbReference>
<dbReference type="Pfam" id="PF13174">
    <property type="entry name" value="TPR_6"/>
    <property type="match status" value="3"/>
</dbReference>
<organism evidence="3 4">
    <name type="scientific">Haloferula chungangensis</name>
    <dbReference type="NCBI Taxonomy" id="1048331"/>
    <lineage>
        <taxon>Bacteria</taxon>
        <taxon>Pseudomonadati</taxon>
        <taxon>Verrucomicrobiota</taxon>
        <taxon>Verrucomicrobiia</taxon>
        <taxon>Verrucomicrobiales</taxon>
        <taxon>Verrucomicrobiaceae</taxon>
        <taxon>Haloferula</taxon>
    </lineage>
</organism>
<dbReference type="Proteomes" id="UP001596472">
    <property type="component" value="Unassembled WGS sequence"/>
</dbReference>
<dbReference type="PANTHER" id="PTHR12558">
    <property type="entry name" value="CELL DIVISION CYCLE 16,23,27"/>
    <property type="match status" value="1"/>
</dbReference>
<protein>
    <submittedName>
        <fullName evidence="3">Tetratricopeptide repeat protein</fullName>
    </submittedName>
</protein>
<feature type="repeat" description="TPR" evidence="1">
    <location>
        <begin position="678"/>
        <end position="711"/>
    </location>
</feature>
<keyword evidence="1" id="KW-0802">TPR repeat</keyword>
<evidence type="ECO:0000256" key="2">
    <source>
        <dbReference type="SAM" id="SignalP"/>
    </source>
</evidence>
<feature type="chain" id="PRO_5046832760" evidence="2">
    <location>
        <begin position="17"/>
        <end position="789"/>
    </location>
</feature>
<keyword evidence="2" id="KW-0732">Signal</keyword>
<proteinExistence type="predicted"/>
<dbReference type="Gene3D" id="1.25.40.10">
    <property type="entry name" value="Tetratricopeptide repeat domain"/>
    <property type="match status" value="5"/>
</dbReference>
<dbReference type="InterPro" id="IPR019734">
    <property type="entry name" value="TPR_rpt"/>
</dbReference>
<feature type="signal peptide" evidence="2">
    <location>
        <begin position="1"/>
        <end position="16"/>
    </location>
</feature>
<evidence type="ECO:0000256" key="1">
    <source>
        <dbReference type="PROSITE-ProRule" id="PRU00339"/>
    </source>
</evidence>
<dbReference type="PROSITE" id="PS50005">
    <property type="entry name" value="TPR"/>
    <property type="match status" value="1"/>
</dbReference>
<name>A0ABW2L9V6_9BACT</name>
<dbReference type="SMART" id="SM00028">
    <property type="entry name" value="TPR"/>
    <property type="match status" value="9"/>
</dbReference>
<dbReference type="Pfam" id="PF13432">
    <property type="entry name" value="TPR_16"/>
    <property type="match status" value="1"/>
</dbReference>
<comment type="caution">
    <text evidence="3">The sequence shown here is derived from an EMBL/GenBank/DDBJ whole genome shotgun (WGS) entry which is preliminary data.</text>
</comment>
<sequence>MRLLALLFLIPGLSMAQEAPRAVPVDPNLQRDVGQDWFQHGRNVYESAKRTNGPTQFELYVRAAEIFSRYITEYPRHQNAEAAWWYLGQSYRAIGRPEDAKRCFHSLLNRFGKGRYAAAAAYSLAADHYNNRQYALAATLFEKLAAIATKSSDRQRGQFYAAQSYEMMRQDRQAIAYYRKLLDDPDPNNGYRSKAEVALGTLYAKSGKLEEALQLLGKVAVSHSTPEIRGKAALEAGAVAARLGDTELSDKYFNLILRTPGMEDYRPDAQIALMAARFDQKRYRDVVTIFSQSTTPSTGEREARRLMLGARSYMMLDRNADAMPLFRAIERLELPDSNYAFDASYFRLLCFYRIEGRHVLDQVDGFLQIYRKKHPRDAKIHTALLMKAETLFAEDKPAEAADVYRDIDSTLLSEKNRRGMLYQRGRCLAEAKDPEGAIKSLTDFINKYPTDERVPLARATRATAYATTGQSGLAIADFQQIIETTKDDTLLTLAYLESADISKQANDLDGMINYYLAFLKEVPDPDEDAVAKASYWAGWAMVKKNRGDEALPYLERARELSPKYYDKHAGLLLCLVHLSMKKPSELIAELEVAITKGYALNLPEQLIRWAADQAFNRKEFLNAARFYDLIADDENPELAPKEIWRFLGKARNESNDPTGALAAIEHALDQESDAAWQADCLNDKGRALYKLKRYDEAMKAVEEGLALRPEGRIGASLHMLRGEIYEAQGNLKEAIRSFVLPVQLMADSDQVVKPRALKMLIAALQKDGQSDAALRYQQELDRKYPGWEE</sequence>
<dbReference type="PANTHER" id="PTHR12558:SF13">
    <property type="entry name" value="CELL DIVISION CYCLE PROTEIN 27 HOMOLOG"/>
    <property type="match status" value="1"/>
</dbReference>
<accession>A0ABW2L9V6</accession>
<evidence type="ECO:0000313" key="3">
    <source>
        <dbReference type="EMBL" id="MFC7339226.1"/>
    </source>
</evidence>
<dbReference type="RefSeq" id="WP_379715638.1">
    <property type="nucleotide sequence ID" value="NZ_JBHTBS010000014.1"/>
</dbReference>
<keyword evidence="4" id="KW-1185">Reference proteome</keyword>
<dbReference type="InterPro" id="IPR011990">
    <property type="entry name" value="TPR-like_helical_dom_sf"/>
</dbReference>